<dbReference type="AlphaFoldDB" id="A0A0A0WU01"/>
<sequence length="184" mass="21066">MKKIIVIRHCSATGQERNAELTNMGRDQSNTVATFLMENHLQIDHIISSPFVRAIDSIRPYALQANLSIQEDERLAERILSTVSMDDWLQKLEYTFTNIDIAFSGGESTKQAMDRAISLIQEVLKLEHDTTLLVTHGNLLTLILKHFDHTIGFDTWKTLTNPDIYEITLDEQSIIKRLWEAPSK</sequence>
<dbReference type="CDD" id="cd07067">
    <property type="entry name" value="HP_PGM_like"/>
    <property type="match status" value="1"/>
</dbReference>
<dbReference type="GO" id="GO:0005737">
    <property type="term" value="C:cytoplasm"/>
    <property type="evidence" value="ECO:0007669"/>
    <property type="project" value="TreeGrafter"/>
</dbReference>
<dbReference type="GO" id="GO:0016791">
    <property type="term" value="F:phosphatase activity"/>
    <property type="evidence" value="ECO:0007669"/>
    <property type="project" value="TreeGrafter"/>
</dbReference>
<name>A0A0A0WU01_BACMY</name>
<dbReference type="EMBL" id="CABWMC010000004">
    <property type="protein sequence ID" value="VXB66222.1"/>
    <property type="molecule type" value="Genomic_DNA"/>
</dbReference>
<organism evidence="1 2">
    <name type="scientific">Bacillus mycoides</name>
    <dbReference type="NCBI Taxonomy" id="1405"/>
    <lineage>
        <taxon>Bacteria</taxon>
        <taxon>Bacillati</taxon>
        <taxon>Bacillota</taxon>
        <taxon>Bacilli</taxon>
        <taxon>Bacillales</taxon>
        <taxon>Bacillaceae</taxon>
        <taxon>Bacillus</taxon>
        <taxon>Bacillus cereus group</taxon>
    </lineage>
</organism>
<dbReference type="OMA" id="KHFDHTI"/>
<dbReference type="PANTHER" id="PTHR48100:SF1">
    <property type="entry name" value="HISTIDINE PHOSPHATASE FAMILY PROTEIN-RELATED"/>
    <property type="match status" value="1"/>
</dbReference>
<dbReference type="InterPro" id="IPR013078">
    <property type="entry name" value="His_Pase_superF_clade-1"/>
</dbReference>
<reference evidence="1 2" key="1">
    <citation type="submission" date="2019-10" db="EMBL/GenBank/DDBJ databases">
        <authorList>
            <person name="Karimi E."/>
        </authorList>
    </citation>
    <scope>NUCLEOTIDE SEQUENCE [LARGE SCALE GENOMIC DNA]</scope>
    <source>
        <strain evidence="1">Bacillus sp. 71</strain>
    </source>
</reference>
<protein>
    <submittedName>
        <fullName evidence="1">Phosphoglycerate mutase family protein</fullName>
    </submittedName>
</protein>
<dbReference type="Pfam" id="PF00300">
    <property type="entry name" value="His_Phos_1"/>
    <property type="match status" value="1"/>
</dbReference>
<proteinExistence type="predicted"/>
<dbReference type="InterPro" id="IPR029033">
    <property type="entry name" value="His_PPase_superfam"/>
</dbReference>
<dbReference type="RefSeq" id="WP_002034582.1">
    <property type="nucleotide sequence ID" value="NZ_CP009746.1"/>
</dbReference>
<dbReference type="Gene3D" id="3.40.50.1240">
    <property type="entry name" value="Phosphoglycerate mutase-like"/>
    <property type="match status" value="1"/>
</dbReference>
<dbReference type="KEGG" id="bww:bwei_4799"/>
<dbReference type="InterPro" id="IPR050275">
    <property type="entry name" value="PGM_Phosphatase"/>
</dbReference>
<dbReference type="PANTHER" id="PTHR48100">
    <property type="entry name" value="BROAD-SPECIFICITY PHOSPHATASE YOR283W-RELATED"/>
    <property type="match status" value="1"/>
</dbReference>
<evidence type="ECO:0000313" key="1">
    <source>
        <dbReference type="EMBL" id="VXB66222.1"/>
    </source>
</evidence>
<dbReference type="SUPFAM" id="SSF53254">
    <property type="entry name" value="Phosphoglycerate mutase-like"/>
    <property type="match status" value="1"/>
</dbReference>
<evidence type="ECO:0000313" key="2">
    <source>
        <dbReference type="Proteomes" id="UP000437562"/>
    </source>
</evidence>
<gene>
    <name evidence="1" type="ORF">BACI71_120080</name>
</gene>
<accession>A0A0A0WU01</accession>
<accession>A0A653SP85</accession>
<dbReference type="Proteomes" id="UP000437562">
    <property type="component" value="Unassembled WGS sequence"/>
</dbReference>